<keyword evidence="1" id="KW-1133">Transmembrane helix</keyword>
<dbReference type="Pfam" id="PF09955">
    <property type="entry name" value="DUF2189"/>
    <property type="match status" value="1"/>
</dbReference>
<dbReference type="AlphaFoldDB" id="A0A317EFX1"/>
<evidence type="ECO:0008006" key="4">
    <source>
        <dbReference type="Google" id="ProtNLM"/>
    </source>
</evidence>
<proteinExistence type="predicted"/>
<dbReference type="OrthoDB" id="9809543at2"/>
<organism evidence="2 3">
    <name type="scientific">Zavarzinia aquatilis</name>
    <dbReference type="NCBI Taxonomy" id="2211142"/>
    <lineage>
        <taxon>Bacteria</taxon>
        <taxon>Pseudomonadati</taxon>
        <taxon>Pseudomonadota</taxon>
        <taxon>Alphaproteobacteria</taxon>
        <taxon>Rhodospirillales</taxon>
        <taxon>Zavarziniaceae</taxon>
        <taxon>Zavarzinia</taxon>
    </lineage>
</organism>
<reference evidence="2 3" key="1">
    <citation type="submission" date="2018-05" db="EMBL/GenBank/DDBJ databases">
        <title>Zavarzinia sp. HR-AS.</title>
        <authorList>
            <person name="Lee Y."/>
            <person name="Jeon C.O."/>
        </authorList>
    </citation>
    <scope>NUCLEOTIDE SEQUENCE [LARGE SCALE GENOMIC DNA]</scope>
    <source>
        <strain evidence="2 3">HR-AS</strain>
    </source>
</reference>
<dbReference type="Proteomes" id="UP000245461">
    <property type="component" value="Unassembled WGS sequence"/>
</dbReference>
<keyword evidence="1" id="KW-0472">Membrane</keyword>
<comment type="caution">
    <text evidence="2">The sequence shown here is derived from an EMBL/GenBank/DDBJ whole genome shotgun (WGS) entry which is preliminary data.</text>
</comment>
<gene>
    <name evidence="2" type="ORF">DKG74_02915</name>
</gene>
<accession>A0A317EFX1</accession>
<feature type="transmembrane region" description="Helical" evidence="1">
    <location>
        <begin position="158"/>
        <end position="185"/>
    </location>
</feature>
<dbReference type="InterPro" id="IPR018692">
    <property type="entry name" value="DUF2189"/>
</dbReference>
<feature type="transmembrane region" description="Helical" evidence="1">
    <location>
        <begin position="255"/>
        <end position="284"/>
    </location>
</feature>
<name>A0A317EFX1_9PROT</name>
<keyword evidence="3" id="KW-1185">Reference proteome</keyword>
<dbReference type="EMBL" id="QGLE01000001">
    <property type="protein sequence ID" value="PWR25917.1"/>
    <property type="molecule type" value="Genomic_DNA"/>
</dbReference>
<evidence type="ECO:0000313" key="3">
    <source>
        <dbReference type="Proteomes" id="UP000245461"/>
    </source>
</evidence>
<feature type="transmembrane region" description="Helical" evidence="1">
    <location>
        <begin position="205"/>
        <end position="234"/>
    </location>
</feature>
<evidence type="ECO:0000313" key="2">
    <source>
        <dbReference type="EMBL" id="PWR25917.1"/>
    </source>
</evidence>
<evidence type="ECO:0000256" key="1">
    <source>
        <dbReference type="SAM" id="Phobius"/>
    </source>
</evidence>
<feature type="transmembrane region" description="Helical" evidence="1">
    <location>
        <begin position="83"/>
        <end position="102"/>
    </location>
</feature>
<keyword evidence="1" id="KW-0812">Transmembrane</keyword>
<protein>
    <recommendedName>
        <fullName evidence="4">DUF2189 domain-containing protein</fullName>
    </recommendedName>
</protein>
<sequence>MHPTKAMVDDVGKSCTMRPWVRQNDQPPDLILLQGAQRMAQATIHPAEHDYSRAPVARRITIDDLKASLVSGLADYNRHMVPGLGFGLFYVVLGAIGIWISFQMGWGHMIFPALSGFLLFGPFAALGLYEISRRDQAGERIEGTEVILSFTRHGGGQIALFGLYLFIATFAWDKVSTMIYGLYYGMEPVAIDDLLIRVFTTSHGFLFAVTGIVSGGIIAGAIFATSVFAVPMLLDRDTDVLTAAISSLRAVEANLFVMGVWGVIVCGLTTVGILAGFIGLAVVLPILGHATWHLYCKVLR</sequence>
<feature type="transmembrane region" description="Helical" evidence="1">
    <location>
        <begin position="108"/>
        <end position="129"/>
    </location>
</feature>